<dbReference type="Proteomes" id="UP001152622">
    <property type="component" value="Chromosome 1"/>
</dbReference>
<dbReference type="InterPro" id="IPR052307">
    <property type="entry name" value="EJ_Adhesion_Regulator"/>
</dbReference>
<dbReference type="PANTHER" id="PTHR44468:SF2">
    <property type="entry name" value="V-SET AND IMMUNOGLOBULIN DOMAIN CONTAINING 8B ISOFORM X1"/>
    <property type="match status" value="1"/>
</dbReference>
<evidence type="ECO:0000313" key="3">
    <source>
        <dbReference type="EMBL" id="KAJ8379952.1"/>
    </source>
</evidence>
<evidence type="ECO:0000313" key="4">
    <source>
        <dbReference type="Proteomes" id="UP001152622"/>
    </source>
</evidence>
<feature type="transmembrane region" description="Helical" evidence="2">
    <location>
        <begin position="40"/>
        <end position="63"/>
    </location>
</feature>
<dbReference type="PANTHER" id="PTHR44468">
    <property type="entry name" value="COXSACKIEVIRUS AND ADENOVIRUS RECEPTOR-RELATED"/>
    <property type="match status" value="1"/>
</dbReference>
<keyword evidence="2" id="KW-0472">Membrane</keyword>
<feature type="region of interest" description="Disordered" evidence="1">
    <location>
        <begin position="128"/>
        <end position="157"/>
    </location>
</feature>
<accession>A0A9Q1GB60</accession>
<keyword evidence="4" id="KW-1185">Reference proteome</keyword>
<organism evidence="3 4">
    <name type="scientific">Synaphobranchus kaupii</name>
    <name type="common">Kaup's arrowtooth eel</name>
    <dbReference type="NCBI Taxonomy" id="118154"/>
    <lineage>
        <taxon>Eukaryota</taxon>
        <taxon>Metazoa</taxon>
        <taxon>Chordata</taxon>
        <taxon>Craniata</taxon>
        <taxon>Vertebrata</taxon>
        <taxon>Euteleostomi</taxon>
        <taxon>Actinopterygii</taxon>
        <taxon>Neopterygii</taxon>
        <taxon>Teleostei</taxon>
        <taxon>Anguilliformes</taxon>
        <taxon>Synaphobranchidae</taxon>
        <taxon>Synaphobranchus</taxon>
    </lineage>
</organism>
<dbReference type="EMBL" id="JAINUF010000001">
    <property type="protein sequence ID" value="KAJ8379952.1"/>
    <property type="molecule type" value="Genomic_DNA"/>
</dbReference>
<reference evidence="3" key="1">
    <citation type="journal article" date="2023" name="Science">
        <title>Genome structures resolve the early diversification of teleost fishes.</title>
        <authorList>
            <person name="Parey E."/>
            <person name="Louis A."/>
            <person name="Montfort J."/>
            <person name="Bouchez O."/>
            <person name="Roques C."/>
            <person name="Iampietro C."/>
            <person name="Lluch J."/>
            <person name="Castinel A."/>
            <person name="Donnadieu C."/>
            <person name="Desvignes T."/>
            <person name="Floi Bucao C."/>
            <person name="Jouanno E."/>
            <person name="Wen M."/>
            <person name="Mejri S."/>
            <person name="Dirks R."/>
            <person name="Jansen H."/>
            <person name="Henkel C."/>
            <person name="Chen W.J."/>
            <person name="Zahm M."/>
            <person name="Cabau C."/>
            <person name="Klopp C."/>
            <person name="Thompson A.W."/>
            <person name="Robinson-Rechavi M."/>
            <person name="Braasch I."/>
            <person name="Lecointre G."/>
            <person name="Bobe J."/>
            <person name="Postlethwait J.H."/>
            <person name="Berthelot C."/>
            <person name="Roest Crollius H."/>
            <person name="Guiguen Y."/>
        </authorList>
    </citation>
    <scope>NUCLEOTIDE SEQUENCE</scope>
    <source>
        <strain evidence="3">WJC10195</strain>
    </source>
</reference>
<comment type="caution">
    <text evidence="3">The sequence shown here is derived from an EMBL/GenBank/DDBJ whole genome shotgun (WGS) entry which is preliminary data.</text>
</comment>
<evidence type="ECO:0000256" key="2">
    <source>
        <dbReference type="SAM" id="Phobius"/>
    </source>
</evidence>
<sequence length="157" mass="17197">MSNHSASSRGNYLCEVNNEVGQENCKYTLRAVQPINKTGIIVGAVIGALLLLLLLLFLIWLLYCLCHKRRYENEAANEIWGGHPGPKEPAKQPKFQLPLSRRGTAPHGIVYSSVRNGKWNGSERSSIYSAGGKAAPPTANNQGAPALKYDSRYGYPV</sequence>
<proteinExistence type="predicted"/>
<keyword evidence="2" id="KW-0812">Transmembrane</keyword>
<gene>
    <name evidence="3" type="ORF">SKAU_G00007300</name>
</gene>
<name>A0A9Q1GB60_SYNKA</name>
<dbReference type="AlphaFoldDB" id="A0A9Q1GB60"/>
<evidence type="ECO:0000256" key="1">
    <source>
        <dbReference type="SAM" id="MobiDB-lite"/>
    </source>
</evidence>
<keyword evidence="2" id="KW-1133">Transmembrane helix</keyword>
<protein>
    <submittedName>
        <fullName evidence="3">Uncharacterized protein</fullName>
    </submittedName>
</protein>